<organism evidence="7 8">
    <name type="scientific">Quillaja saponaria</name>
    <name type="common">Soap bark tree</name>
    <dbReference type="NCBI Taxonomy" id="32244"/>
    <lineage>
        <taxon>Eukaryota</taxon>
        <taxon>Viridiplantae</taxon>
        <taxon>Streptophyta</taxon>
        <taxon>Embryophyta</taxon>
        <taxon>Tracheophyta</taxon>
        <taxon>Spermatophyta</taxon>
        <taxon>Magnoliopsida</taxon>
        <taxon>eudicotyledons</taxon>
        <taxon>Gunneridae</taxon>
        <taxon>Pentapetalae</taxon>
        <taxon>rosids</taxon>
        <taxon>fabids</taxon>
        <taxon>Fabales</taxon>
        <taxon>Quillajaceae</taxon>
        <taxon>Quillaja</taxon>
    </lineage>
</organism>
<feature type="compositionally biased region" description="Polar residues" evidence="5">
    <location>
        <begin position="280"/>
        <end position="298"/>
    </location>
</feature>
<evidence type="ECO:0000256" key="3">
    <source>
        <dbReference type="ARBA" id="ARBA00023163"/>
    </source>
</evidence>
<dbReference type="PANTHER" id="PTHR43874">
    <property type="entry name" value="TWO-COMPONENT RESPONSE REGULATOR"/>
    <property type="match status" value="1"/>
</dbReference>
<comment type="caution">
    <text evidence="4">Lacks conserved residue(s) required for the propagation of feature annotation.</text>
</comment>
<feature type="domain" description="Response regulatory" evidence="6">
    <location>
        <begin position="1"/>
        <end position="52"/>
    </location>
</feature>
<keyword evidence="2" id="KW-0805">Transcription regulation</keyword>
<evidence type="ECO:0000256" key="1">
    <source>
        <dbReference type="ARBA" id="ARBA00023012"/>
    </source>
</evidence>
<dbReference type="GO" id="GO:0009736">
    <property type="term" value="P:cytokinin-activated signaling pathway"/>
    <property type="evidence" value="ECO:0007669"/>
    <property type="project" value="InterPro"/>
</dbReference>
<dbReference type="Proteomes" id="UP001163823">
    <property type="component" value="Chromosome 3"/>
</dbReference>
<feature type="compositionally biased region" description="Polar residues" evidence="5">
    <location>
        <begin position="85"/>
        <end position="106"/>
    </location>
</feature>
<dbReference type="InterPro" id="IPR011006">
    <property type="entry name" value="CheY-like_superfamily"/>
</dbReference>
<reference evidence="7" key="1">
    <citation type="journal article" date="2023" name="Science">
        <title>Elucidation of the pathway for biosynthesis of saponin adjuvants from the soapbark tree.</title>
        <authorList>
            <person name="Reed J."/>
            <person name="Orme A."/>
            <person name="El-Demerdash A."/>
            <person name="Owen C."/>
            <person name="Martin L.B.B."/>
            <person name="Misra R.C."/>
            <person name="Kikuchi S."/>
            <person name="Rejzek M."/>
            <person name="Martin A.C."/>
            <person name="Harkess A."/>
            <person name="Leebens-Mack J."/>
            <person name="Louveau T."/>
            <person name="Stephenson M.J."/>
            <person name="Osbourn A."/>
        </authorList>
    </citation>
    <scope>NUCLEOTIDE SEQUENCE</scope>
    <source>
        <strain evidence="7">S10</strain>
    </source>
</reference>
<feature type="region of interest" description="Disordered" evidence="5">
    <location>
        <begin position="483"/>
        <end position="545"/>
    </location>
</feature>
<evidence type="ECO:0000256" key="4">
    <source>
        <dbReference type="PROSITE-ProRule" id="PRU00169"/>
    </source>
</evidence>
<dbReference type="InterPro" id="IPR001789">
    <property type="entry name" value="Sig_transdc_resp-reg_receiver"/>
</dbReference>
<feature type="compositionally biased region" description="Polar residues" evidence="5">
    <location>
        <begin position="309"/>
        <end position="325"/>
    </location>
</feature>
<feature type="compositionally biased region" description="Gly residues" evidence="5">
    <location>
        <begin position="492"/>
        <end position="502"/>
    </location>
</feature>
<protein>
    <submittedName>
        <fullName evidence="7">Two-component response regulator-like protein</fullName>
    </submittedName>
</protein>
<feature type="region of interest" description="Disordered" evidence="5">
    <location>
        <begin position="57"/>
        <end position="122"/>
    </location>
</feature>
<evidence type="ECO:0000256" key="2">
    <source>
        <dbReference type="ARBA" id="ARBA00023015"/>
    </source>
</evidence>
<dbReference type="PROSITE" id="PS50110">
    <property type="entry name" value="RESPONSE_REGULATORY"/>
    <property type="match status" value="1"/>
</dbReference>
<dbReference type="EMBL" id="JARAOO010000003">
    <property type="protein sequence ID" value="KAJ7977027.1"/>
    <property type="molecule type" value="Genomic_DNA"/>
</dbReference>
<feature type="region of interest" description="Disordered" evidence="5">
    <location>
        <begin position="201"/>
        <end position="232"/>
    </location>
</feature>
<keyword evidence="8" id="KW-1185">Reference proteome</keyword>
<keyword evidence="3" id="KW-0804">Transcription</keyword>
<dbReference type="InterPro" id="IPR045279">
    <property type="entry name" value="ARR-like"/>
</dbReference>
<proteinExistence type="predicted"/>
<keyword evidence="1" id="KW-0902">Two-component regulatory system</keyword>
<evidence type="ECO:0000256" key="5">
    <source>
        <dbReference type="SAM" id="MobiDB-lite"/>
    </source>
</evidence>
<sequence>MSHRTHKNIPVIMMSCQDSMGLVFKCLSKGAVDFLVKPIRKNELKNLWQHVWRRCHSSSGSESESGTQTQKSENNTGSNDEDENGSSGTNVGDGSDNGSGTQSSWTKKAGEVDSPQPMSRWYQLPEYPDSTCAQVVHSNAEISEKKMIPVCTTKEWEDQKEQHGSSKFGEQIYCGQLDLNCESPTSKLSCEGAVLRGAFTSSSDPQMHTGEFEAPNRRPTVSDFGNRATNNTEGLPRLELSLKRLRGLKDTGTTVQDDQNALRCSDLSAFSRYNAVSNTKKSPTGFVGSNSPRNNSLEATEKDSHDIQSHLNGNPPNQNSNGASNNIDMGFTTNNAFTKSAIMSKPAVASTVKCLYPSSSFQAMKSDLVYTAQQVVVHKTDDMTFKTVLAPPRGSTHKDLPIHHLHHHNPNNMQQLTNDHDDASLKKMAAAAPHCGSSTVLDVLVGGNSGNYSINGSVSGSNNGSNGKNGSSTVVNAVGTNMKSINRTTGNSGSGDANGSGSGSANRVYQNKTSQREAALTKFQRKEKGQMLPENGPLPKQKEIG</sequence>
<evidence type="ECO:0000313" key="7">
    <source>
        <dbReference type="EMBL" id="KAJ7977027.1"/>
    </source>
</evidence>
<gene>
    <name evidence="7" type="ORF">O6P43_006720</name>
</gene>
<evidence type="ECO:0000313" key="8">
    <source>
        <dbReference type="Proteomes" id="UP001163823"/>
    </source>
</evidence>
<evidence type="ECO:0000259" key="6">
    <source>
        <dbReference type="PROSITE" id="PS50110"/>
    </source>
</evidence>
<accession>A0AAD7Q973</accession>
<dbReference type="KEGG" id="qsa:O6P43_006720"/>
<dbReference type="Gene3D" id="3.40.50.2300">
    <property type="match status" value="1"/>
</dbReference>
<name>A0AAD7Q973_QUISA</name>
<feature type="compositionally biased region" description="Basic and acidic residues" evidence="5">
    <location>
        <begin position="299"/>
        <end position="308"/>
    </location>
</feature>
<dbReference type="PANTHER" id="PTHR43874:SF125">
    <property type="entry name" value="TWO-COMPONENT RESPONSE REGULATOR-LIKE APRR7"/>
    <property type="match status" value="1"/>
</dbReference>
<feature type="compositionally biased region" description="Low complexity" evidence="5">
    <location>
        <begin position="57"/>
        <end position="70"/>
    </location>
</feature>
<comment type="caution">
    <text evidence="7">The sequence shown here is derived from an EMBL/GenBank/DDBJ whole genome shotgun (WGS) entry which is preliminary data.</text>
</comment>
<feature type="region of interest" description="Disordered" evidence="5">
    <location>
        <begin position="280"/>
        <end position="325"/>
    </location>
</feature>
<dbReference type="SUPFAM" id="SSF52172">
    <property type="entry name" value="CheY-like"/>
    <property type="match status" value="1"/>
</dbReference>
<dbReference type="AlphaFoldDB" id="A0AAD7Q973"/>
<dbReference type="GO" id="GO:0000160">
    <property type="term" value="P:phosphorelay signal transduction system"/>
    <property type="evidence" value="ECO:0007669"/>
    <property type="project" value="UniProtKB-KW"/>
</dbReference>